<dbReference type="SMART" id="SM00829">
    <property type="entry name" value="PKS_ER"/>
    <property type="match status" value="1"/>
</dbReference>
<dbReference type="Pfam" id="PF00107">
    <property type="entry name" value="ADH_zinc_N"/>
    <property type="match status" value="1"/>
</dbReference>
<evidence type="ECO:0000256" key="1">
    <source>
        <dbReference type="ARBA" id="ARBA00022723"/>
    </source>
</evidence>
<dbReference type="Pfam" id="PF08240">
    <property type="entry name" value="ADH_N"/>
    <property type="match status" value="1"/>
</dbReference>
<keyword evidence="3" id="KW-0560">Oxidoreductase</keyword>
<dbReference type="InterPro" id="IPR013149">
    <property type="entry name" value="ADH-like_C"/>
</dbReference>
<dbReference type="GO" id="GO:0016491">
    <property type="term" value="F:oxidoreductase activity"/>
    <property type="evidence" value="ECO:0007669"/>
    <property type="project" value="UniProtKB-KW"/>
</dbReference>
<dbReference type="AlphaFoldDB" id="A0A081LA89"/>
<evidence type="ECO:0000256" key="4">
    <source>
        <dbReference type="RuleBase" id="RU361277"/>
    </source>
</evidence>
<dbReference type="PANTHER" id="PTHR43401:SF2">
    <property type="entry name" value="L-THREONINE 3-DEHYDROGENASE"/>
    <property type="match status" value="1"/>
</dbReference>
<organism evidence="6 7">
    <name type="scientific">Bacillus zhangzhouensis</name>
    <dbReference type="NCBI Taxonomy" id="1178540"/>
    <lineage>
        <taxon>Bacteria</taxon>
        <taxon>Bacillati</taxon>
        <taxon>Bacillota</taxon>
        <taxon>Bacilli</taxon>
        <taxon>Bacillales</taxon>
        <taxon>Bacillaceae</taxon>
        <taxon>Bacillus</taxon>
    </lineage>
</organism>
<protein>
    <submittedName>
        <fullName evidence="6">L-iditol 2-dehydrogenase</fullName>
    </submittedName>
</protein>
<dbReference type="PANTHER" id="PTHR43401">
    <property type="entry name" value="L-THREONINE 3-DEHYDROGENASE"/>
    <property type="match status" value="1"/>
</dbReference>
<evidence type="ECO:0000259" key="5">
    <source>
        <dbReference type="SMART" id="SM00829"/>
    </source>
</evidence>
<dbReference type="SUPFAM" id="SSF50129">
    <property type="entry name" value="GroES-like"/>
    <property type="match status" value="1"/>
</dbReference>
<dbReference type="InterPro" id="IPR011032">
    <property type="entry name" value="GroES-like_sf"/>
</dbReference>
<dbReference type="eggNOG" id="COG1063">
    <property type="taxonomic scope" value="Bacteria"/>
</dbReference>
<dbReference type="EMBL" id="JOTP01000012">
    <property type="protein sequence ID" value="KEP26165.1"/>
    <property type="molecule type" value="Genomic_DNA"/>
</dbReference>
<evidence type="ECO:0000313" key="6">
    <source>
        <dbReference type="EMBL" id="KEP26165.1"/>
    </source>
</evidence>
<sequence length="343" mass="37669">MKSAVFYSSEDIRYEERERPAIGDDEVLLRMRACGLCGTDIYKATHETVPPGTVLGHEIAGDIVETGSQVTHVQTGDRVCVAHHVPCFTCDFCQRGFYTMCPQFSATNVDPGGFSEYIRVPALHVKHTMGKLPHGVSYEQGAMVEPVACCLHGFERAPVHPGDSVLILGAGQIGCIQLQLAKYYLAGKVMITDVNQNRLLQARNLGADVAFHPATEPVEKRVMKETDGKGADLVIISVGSSALLKEAFQAVARGGTILVFAHFPKGDVAIPAERFFHDEVKVVGAYSSHPYHYDEALHLLKAKVVHTEKMVTHRYPLSQLLQAIECARHPEGESVKIMMYPDE</sequence>
<name>A0A081LA89_9BACI</name>
<reference evidence="6 7" key="1">
    <citation type="submission" date="2012-09" db="EMBL/GenBank/DDBJ databases">
        <title>Genome Sequence of Bacillus sp. DW5-4.</title>
        <authorList>
            <person name="Lai Q."/>
            <person name="Liu Y."/>
            <person name="Shao Z."/>
        </authorList>
    </citation>
    <scope>NUCLEOTIDE SEQUENCE [LARGE SCALE GENOMIC DNA]</scope>
    <source>
        <strain evidence="6 7">DW5-4</strain>
    </source>
</reference>
<dbReference type="SUPFAM" id="SSF51735">
    <property type="entry name" value="NAD(P)-binding Rossmann-fold domains"/>
    <property type="match status" value="1"/>
</dbReference>
<accession>A0A081LA89</accession>
<dbReference type="InterPro" id="IPR020843">
    <property type="entry name" value="ER"/>
</dbReference>
<proteinExistence type="inferred from homology"/>
<comment type="cofactor">
    <cofactor evidence="4">
        <name>Zn(2+)</name>
        <dbReference type="ChEBI" id="CHEBI:29105"/>
    </cofactor>
</comment>
<keyword evidence="2 4" id="KW-0862">Zinc</keyword>
<dbReference type="GO" id="GO:0008270">
    <property type="term" value="F:zinc ion binding"/>
    <property type="evidence" value="ECO:0007669"/>
    <property type="project" value="InterPro"/>
</dbReference>
<dbReference type="InterPro" id="IPR050129">
    <property type="entry name" value="Zn_alcohol_dh"/>
</dbReference>
<dbReference type="Gene3D" id="3.90.180.10">
    <property type="entry name" value="Medium-chain alcohol dehydrogenases, catalytic domain"/>
    <property type="match status" value="1"/>
</dbReference>
<dbReference type="Gene3D" id="3.40.50.720">
    <property type="entry name" value="NAD(P)-binding Rossmann-like Domain"/>
    <property type="match status" value="1"/>
</dbReference>
<dbReference type="InterPro" id="IPR013154">
    <property type="entry name" value="ADH-like_N"/>
</dbReference>
<dbReference type="InterPro" id="IPR036291">
    <property type="entry name" value="NAD(P)-bd_dom_sf"/>
</dbReference>
<comment type="caution">
    <text evidence="6">The sequence shown here is derived from an EMBL/GenBank/DDBJ whole genome shotgun (WGS) entry which is preliminary data.</text>
</comment>
<dbReference type="PROSITE" id="PS00059">
    <property type="entry name" value="ADH_ZINC"/>
    <property type="match status" value="1"/>
</dbReference>
<evidence type="ECO:0000256" key="2">
    <source>
        <dbReference type="ARBA" id="ARBA00022833"/>
    </source>
</evidence>
<dbReference type="InterPro" id="IPR002328">
    <property type="entry name" value="ADH_Zn_CS"/>
</dbReference>
<keyword evidence="7" id="KW-1185">Reference proteome</keyword>
<feature type="domain" description="Enoyl reductase (ER)" evidence="5">
    <location>
        <begin position="8"/>
        <end position="339"/>
    </location>
</feature>
<comment type="similarity">
    <text evidence="4">Belongs to the zinc-containing alcohol dehydrogenase family.</text>
</comment>
<dbReference type="Proteomes" id="UP000028091">
    <property type="component" value="Unassembled WGS sequence"/>
</dbReference>
<dbReference type="RefSeq" id="WP_034322295.1">
    <property type="nucleotide sequence ID" value="NZ_JOTP01000012.1"/>
</dbReference>
<evidence type="ECO:0000256" key="3">
    <source>
        <dbReference type="ARBA" id="ARBA00023002"/>
    </source>
</evidence>
<dbReference type="OrthoDB" id="9770238at2"/>
<evidence type="ECO:0000313" key="7">
    <source>
        <dbReference type="Proteomes" id="UP000028091"/>
    </source>
</evidence>
<keyword evidence="1 4" id="KW-0479">Metal-binding</keyword>
<gene>
    <name evidence="6" type="ORF">BA70_03900</name>
</gene>